<evidence type="ECO:0000256" key="1">
    <source>
        <dbReference type="ARBA" id="ARBA00022741"/>
    </source>
</evidence>
<organism evidence="7 8">
    <name type="scientific">Thermothielavioides terrestris</name>
    <dbReference type="NCBI Taxonomy" id="2587410"/>
    <lineage>
        <taxon>Eukaryota</taxon>
        <taxon>Fungi</taxon>
        <taxon>Dikarya</taxon>
        <taxon>Ascomycota</taxon>
        <taxon>Pezizomycotina</taxon>
        <taxon>Sordariomycetes</taxon>
        <taxon>Sordariomycetidae</taxon>
        <taxon>Sordariales</taxon>
        <taxon>Chaetomiaceae</taxon>
        <taxon>Thermothielavioides</taxon>
    </lineage>
</organism>
<dbReference type="NCBIfam" id="TIGR00231">
    <property type="entry name" value="small_GTP"/>
    <property type="match status" value="1"/>
</dbReference>
<dbReference type="PRINTS" id="PR00315">
    <property type="entry name" value="ELONGATNFCT"/>
</dbReference>
<keyword evidence="3" id="KW-0496">Mitochondrion</keyword>
<dbReference type="InterPro" id="IPR035647">
    <property type="entry name" value="EFG_III/V"/>
</dbReference>
<dbReference type="InterPro" id="IPR005225">
    <property type="entry name" value="Small_GTP-bd"/>
</dbReference>
<dbReference type="InterPro" id="IPR041095">
    <property type="entry name" value="EFG_II"/>
</dbReference>
<dbReference type="GO" id="GO:0032790">
    <property type="term" value="P:ribosome disassembly"/>
    <property type="evidence" value="ECO:0007669"/>
    <property type="project" value="TreeGrafter"/>
</dbReference>
<keyword evidence="2" id="KW-0648">Protein biosynthesis</keyword>
<feature type="domain" description="Tr-type G" evidence="6">
    <location>
        <begin position="53"/>
        <end position="344"/>
    </location>
</feature>
<proteinExistence type="predicted"/>
<dbReference type="CDD" id="cd16262">
    <property type="entry name" value="EFG_III"/>
    <property type="match status" value="1"/>
</dbReference>
<dbReference type="Pfam" id="PF22042">
    <property type="entry name" value="EF-G_D2"/>
    <property type="match status" value="1"/>
</dbReference>
<dbReference type="SUPFAM" id="SSF50447">
    <property type="entry name" value="Translation proteins"/>
    <property type="match status" value="1"/>
</dbReference>
<evidence type="ECO:0000313" key="7">
    <source>
        <dbReference type="EMBL" id="SPQ25140.1"/>
    </source>
</evidence>
<dbReference type="Gene3D" id="3.30.70.240">
    <property type="match status" value="1"/>
</dbReference>
<dbReference type="PROSITE" id="PS51722">
    <property type="entry name" value="G_TR_2"/>
    <property type="match status" value="1"/>
</dbReference>
<dbReference type="Gene3D" id="2.40.30.10">
    <property type="entry name" value="Translation factors"/>
    <property type="match status" value="1"/>
</dbReference>
<gene>
    <name evidence="7" type="ORF">TT172_LOCUS7559</name>
</gene>
<evidence type="ECO:0000256" key="4">
    <source>
        <dbReference type="ARBA" id="ARBA00023134"/>
    </source>
</evidence>
<dbReference type="Pfam" id="PF00009">
    <property type="entry name" value="GTP_EFTU"/>
    <property type="match status" value="1"/>
</dbReference>
<dbReference type="SUPFAM" id="SSF54980">
    <property type="entry name" value="EF-G C-terminal domain-like"/>
    <property type="match status" value="1"/>
</dbReference>
<keyword evidence="1" id="KW-0547">Nucleotide-binding</keyword>
<feature type="region of interest" description="Disordered" evidence="5">
    <location>
        <begin position="758"/>
        <end position="790"/>
    </location>
</feature>
<dbReference type="Proteomes" id="UP000289323">
    <property type="component" value="Unassembled WGS sequence"/>
</dbReference>
<dbReference type="EMBL" id="OUUZ01000015">
    <property type="protein sequence ID" value="SPQ25140.1"/>
    <property type="molecule type" value="Genomic_DNA"/>
</dbReference>
<dbReference type="GO" id="GO:0005525">
    <property type="term" value="F:GTP binding"/>
    <property type="evidence" value="ECO:0007669"/>
    <property type="project" value="UniProtKB-KW"/>
</dbReference>
<dbReference type="InterPro" id="IPR009022">
    <property type="entry name" value="EFG_III"/>
</dbReference>
<dbReference type="PROSITE" id="PS00301">
    <property type="entry name" value="G_TR_1"/>
    <property type="match status" value="1"/>
</dbReference>
<evidence type="ECO:0000256" key="3">
    <source>
        <dbReference type="ARBA" id="ARBA00023128"/>
    </source>
</evidence>
<protein>
    <submittedName>
        <fullName evidence="7">B245012f-3b65-441d-9e56-ea65058f97c7</fullName>
    </submittedName>
</protein>
<evidence type="ECO:0000256" key="2">
    <source>
        <dbReference type="ARBA" id="ARBA00022917"/>
    </source>
</evidence>
<dbReference type="InterPro" id="IPR009000">
    <property type="entry name" value="Transl_B-barrel_sf"/>
</dbReference>
<reference evidence="7 8" key="1">
    <citation type="submission" date="2018-04" db="EMBL/GenBank/DDBJ databases">
        <authorList>
            <person name="Huttner S."/>
            <person name="Dainat J."/>
        </authorList>
    </citation>
    <scope>NUCLEOTIDE SEQUENCE [LARGE SCALE GENOMIC DNA]</scope>
</reference>
<dbReference type="InterPro" id="IPR000795">
    <property type="entry name" value="T_Tr_GTP-bd_dom"/>
</dbReference>
<name>A0A446BRY0_9PEZI</name>
<evidence type="ECO:0000259" key="6">
    <source>
        <dbReference type="PROSITE" id="PS51722"/>
    </source>
</evidence>
<dbReference type="Gene3D" id="3.30.70.870">
    <property type="entry name" value="Elongation Factor G (Translational Gtpase), domain 3"/>
    <property type="match status" value="1"/>
</dbReference>
<sequence>MLCGARLRRGPSRLLPRGMLPAAVLALRNAQPAPSRLARSYSSDHAHHEARIESIRNIGIIAHVDAGKTTTTERMLYHSGRTRHIGNVDHGNTTTDFLPMERERGITIQSAAITFQWPPKSLCPPGLEPKTINLIDTPGHQDFRYEVDRCLPILDGAVCILDSVKGVETHTERVWESAQLSRIPRLLFVNKLDRDGASFKRSVLEVASRLRTWPLLCQIPWWQKDDFVGVIDVIHELGLRFSSTGAMSVVSKESIARENPALRDEMATARLRLVETLSEHDDQVMEEFLELEKDVPSASIKQAIRRLIMDGDAKFTPVFAGASLRNIGVQPLLDAVVDYLPSPSERPPLEIMGAKAPTLAKLLEETVRRKGQHQAEPPIVALAHVFKVVDDPRRGMMSWVRVYHGALSRSSHMWNSNVHSFEKPQHILHVSAKDYHEIQHLPTGHIGALTGLKSARTGDTLITYPGHQGSTAPEAFRNLRIRAPETPPAVAFIAIEPYTRTAGEKLEEALNKLSREDPSIRWSKDEKTEQLILSGMGLLHLEIAQDRLLTHYKIDRESAMWGEIEVEYSECLLAPTGPQRAVYDRPIRDKAGKAACTVSIEPLEEHHHHHDSLLESSVERDGNIIHIAIPLPRDAATGADPKLLAFDPELVRQQLFNGVVAGLTRGPRRSAPVRRCHVHLTFDPATDFFGAATTGGHITNAALQAVRGALKAAHAAGHVGVLEPFAHVRIHCPEEAGHAIQHDLVAARGGQVLEVRKADEDDADNYSQDHTTTSEDDGSGEAAAAANSRPRAIDVSKVYAPPDPYESVQSLRGPKRAVVRMLTILGKAPLRDMLAYDSHLRSLTGGRHTLQLDPGGFELVTGARERALEER</sequence>
<dbReference type="GO" id="GO:0003924">
    <property type="term" value="F:GTPase activity"/>
    <property type="evidence" value="ECO:0007669"/>
    <property type="project" value="InterPro"/>
</dbReference>
<dbReference type="Gene3D" id="3.40.50.300">
    <property type="entry name" value="P-loop containing nucleotide triphosphate hydrolases"/>
    <property type="match status" value="1"/>
</dbReference>
<dbReference type="GO" id="GO:0005759">
    <property type="term" value="C:mitochondrial matrix"/>
    <property type="evidence" value="ECO:0007669"/>
    <property type="project" value="UniProtKB-ARBA"/>
</dbReference>
<dbReference type="InterPro" id="IPR031157">
    <property type="entry name" value="G_TR_CS"/>
</dbReference>
<dbReference type="PANTHER" id="PTHR43261:SF1">
    <property type="entry name" value="RIBOSOME-RELEASING FACTOR 2, MITOCHONDRIAL"/>
    <property type="match status" value="1"/>
</dbReference>
<dbReference type="SUPFAM" id="SSF52540">
    <property type="entry name" value="P-loop containing nucleoside triphosphate hydrolases"/>
    <property type="match status" value="1"/>
</dbReference>
<dbReference type="InterPro" id="IPR053905">
    <property type="entry name" value="EF-G-like_DII"/>
</dbReference>
<dbReference type="GO" id="GO:0032543">
    <property type="term" value="P:mitochondrial translation"/>
    <property type="evidence" value="ECO:0007669"/>
    <property type="project" value="TreeGrafter"/>
</dbReference>
<dbReference type="AlphaFoldDB" id="A0A446BRY0"/>
<evidence type="ECO:0000313" key="8">
    <source>
        <dbReference type="Proteomes" id="UP000289323"/>
    </source>
</evidence>
<accession>A0A446BRY0</accession>
<dbReference type="InterPro" id="IPR027417">
    <property type="entry name" value="P-loop_NTPase"/>
</dbReference>
<dbReference type="PANTHER" id="PTHR43261">
    <property type="entry name" value="TRANSLATION ELONGATION FACTOR G-RELATED"/>
    <property type="match status" value="1"/>
</dbReference>
<dbReference type="Pfam" id="PF14492">
    <property type="entry name" value="EFG_III"/>
    <property type="match status" value="1"/>
</dbReference>
<evidence type="ECO:0000256" key="5">
    <source>
        <dbReference type="SAM" id="MobiDB-lite"/>
    </source>
</evidence>
<keyword evidence="4" id="KW-0342">GTP-binding</keyword>
<dbReference type="FunFam" id="3.40.50.300:FF:000514">
    <property type="entry name" value="Ribosome-releasing factor 2, mitochondrial"/>
    <property type="match status" value="1"/>
</dbReference>